<evidence type="ECO:0000313" key="2">
    <source>
        <dbReference type="EMBL" id="CAD9318426.1"/>
    </source>
</evidence>
<protein>
    <submittedName>
        <fullName evidence="2">Uncharacterized protein</fullName>
    </submittedName>
</protein>
<sequence>MTVQNNTKGGPQWIPYQIDHSTTTTGKHISITKRRVSWKFGFMNPTVLTNYPNATDAQCRGSEHLLELIWSVASGKYSILLDNNEIVQEREPSSKFPSTSNLIVTNKLEQGFEIPGHLLPENGGWHAAHIVARAVKSPILTKTSSSSLPSYEMKQFDLMLNGLSYDNFLRIYQLGSPEMRSVYEANERRVVTYRDVAGFGGSQENGNYYPAAQNLDSSTRSRSYFSRRSSSPGAMYGISQPRSKKEEEEMLEIARRRSLGQDDSSQSGMTSYKHSASHGQKGKAAAATYQGYGESGPRRMSALPTVQEGRDASSATPFNHVDTASLNKPPPLVRTTSDITLDSSFTNDQGIHNNMDDDDDMTTASFHNAYAHLSPNNAPYQNASDANSFLFQTRPPAYAEGGNVVDDLLSQSFAPSVVVGSQQQGQQQQQPFRSTAAAFDPFAPPPPNGDAFAPLQPPQPQTMNGHQHHQPPTMNGHQHYQQQQKQPDAPTMNGHQHYQQQQKQPDAPAMNGHQHYQQQQQPAAAAPAPFSFVSPPPPTWEETHQESFFTPTWGTNAPNTSTTPMGPTPMPSAPPLSPTMSHSQQQQQSTYQQPPQPNAPVMNGNGWNHPPQYHPQQRRHTYADGMNHGVMGGGVGHY</sequence>
<gene>
    <name evidence="2" type="ORF">DBRI1063_LOCUS4839</name>
</gene>
<feature type="compositionally biased region" description="Polar residues" evidence="1">
    <location>
        <begin position="461"/>
        <end position="476"/>
    </location>
</feature>
<feature type="compositionally biased region" description="Basic and acidic residues" evidence="1">
    <location>
        <begin position="243"/>
        <end position="255"/>
    </location>
</feature>
<reference evidence="2" key="1">
    <citation type="submission" date="2021-01" db="EMBL/GenBank/DDBJ databases">
        <authorList>
            <person name="Corre E."/>
            <person name="Pelletier E."/>
            <person name="Niang G."/>
            <person name="Scheremetjew M."/>
            <person name="Finn R."/>
            <person name="Kale V."/>
            <person name="Holt S."/>
            <person name="Cochrane G."/>
            <person name="Meng A."/>
            <person name="Brown T."/>
            <person name="Cohen L."/>
        </authorList>
    </citation>
    <scope>NUCLEOTIDE SEQUENCE</scope>
    <source>
        <strain evidence="2">Pop2</strain>
    </source>
</reference>
<feature type="compositionally biased region" description="Low complexity" evidence="1">
    <location>
        <begin position="495"/>
        <end position="504"/>
    </location>
</feature>
<feature type="compositionally biased region" description="Low complexity" evidence="1">
    <location>
        <begin position="578"/>
        <end position="593"/>
    </location>
</feature>
<proteinExistence type="predicted"/>
<feature type="region of interest" description="Disordered" evidence="1">
    <location>
        <begin position="419"/>
        <end position="617"/>
    </location>
</feature>
<feature type="compositionally biased region" description="Low complexity" evidence="1">
    <location>
        <begin position="477"/>
        <end position="486"/>
    </location>
</feature>
<accession>A0A7S1YT14</accession>
<feature type="compositionally biased region" description="Pro residues" evidence="1">
    <location>
        <begin position="566"/>
        <end position="577"/>
    </location>
</feature>
<feature type="compositionally biased region" description="Polar residues" evidence="1">
    <location>
        <begin position="261"/>
        <end position="278"/>
    </location>
</feature>
<dbReference type="EMBL" id="HBGN01007607">
    <property type="protein sequence ID" value="CAD9318426.1"/>
    <property type="molecule type" value="Transcribed_RNA"/>
</dbReference>
<feature type="region of interest" description="Disordered" evidence="1">
    <location>
        <begin position="219"/>
        <end position="284"/>
    </location>
</feature>
<feature type="compositionally biased region" description="Low complexity" evidence="1">
    <location>
        <begin position="517"/>
        <end position="533"/>
    </location>
</feature>
<name>A0A7S1YT14_9STRA</name>
<organism evidence="2">
    <name type="scientific">Ditylum brightwellii</name>
    <dbReference type="NCBI Taxonomy" id="49249"/>
    <lineage>
        <taxon>Eukaryota</taxon>
        <taxon>Sar</taxon>
        <taxon>Stramenopiles</taxon>
        <taxon>Ochrophyta</taxon>
        <taxon>Bacillariophyta</taxon>
        <taxon>Mediophyceae</taxon>
        <taxon>Lithodesmiophycidae</taxon>
        <taxon>Lithodesmiales</taxon>
        <taxon>Lithodesmiaceae</taxon>
        <taxon>Ditylum</taxon>
    </lineage>
</organism>
<feature type="compositionally biased region" description="Low complexity" evidence="1">
    <location>
        <begin position="419"/>
        <end position="441"/>
    </location>
</feature>
<feature type="compositionally biased region" description="Polar residues" evidence="1">
    <location>
        <begin position="546"/>
        <end position="557"/>
    </location>
</feature>
<dbReference type="AlphaFoldDB" id="A0A7S1YT14"/>
<feature type="compositionally biased region" description="Polar residues" evidence="1">
    <location>
        <begin position="313"/>
        <end position="326"/>
    </location>
</feature>
<feature type="compositionally biased region" description="Low complexity" evidence="1">
    <location>
        <begin position="219"/>
        <end position="231"/>
    </location>
</feature>
<feature type="region of interest" description="Disordered" evidence="1">
    <location>
        <begin position="310"/>
        <end position="333"/>
    </location>
</feature>
<evidence type="ECO:0000256" key="1">
    <source>
        <dbReference type="SAM" id="MobiDB-lite"/>
    </source>
</evidence>